<reference evidence="1" key="1">
    <citation type="submission" date="2022-06" db="EMBL/GenBank/DDBJ databases">
        <title>New cyanobacteria of genus Symplocastrum in benthos of Lake Baikal.</title>
        <authorList>
            <person name="Sorokovikova E."/>
            <person name="Tikhonova I."/>
            <person name="Krasnopeev A."/>
            <person name="Evseev P."/>
            <person name="Gladkikh A."/>
            <person name="Belykh O."/>
        </authorList>
    </citation>
    <scope>NUCLEOTIDE SEQUENCE</scope>
    <source>
        <strain evidence="1">BBK-W-15</strain>
    </source>
</reference>
<accession>A0AAE3GZB5</accession>
<sequence>MNKNLREKARQAAASHVDTLKKNLEHRLEIARANGDEALIRQLEAEASYLHLK</sequence>
<gene>
    <name evidence="1" type="ORF">NJ959_29515</name>
</gene>
<organism evidence="1 2">
    <name type="scientific">Limnofasciculus baicalensis BBK-W-15</name>
    <dbReference type="NCBI Taxonomy" id="2699891"/>
    <lineage>
        <taxon>Bacteria</taxon>
        <taxon>Bacillati</taxon>
        <taxon>Cyanobacteriota</taxon>
        <taxon>Cyanophyceae</taxon>
        <taxon>Coleofasciculales</taxon>
        <taxon>Coleofasciculaceae</taxon>
        <taxon>Limnofasciculus</taxon>
        <taxon>Limnofasciculus baicalensis</taxon>
    </lineage>
</organism>
<dbReference type="AlphaFoldDB" id="A0AAE3GZB5"/>
<evidence type="ECO:0000313" key="2">
    <source>
        <dbReference type="Proteomes" id="UP001204953"/>
    </source>
</evidence>
<dbReference type="EMBL" id="JAMZMM010000666">
    <property type="protein sequence ID" value="MCP2732573.1"/>
    <property type="molecule type" value="Genomic_DNA"/>
</dbReference>
<protein>
    <submittedName>
        <fullName evidence="1">Uncharacterized protein</fullName>
    </submittedName>
</protein>
<keyword evidence="2" id="KW-1185">Reference proteome</keyword>
<dbReference type="RefSeq" id="WP_254015280.1">
    <property type="nucleotide sequence ID" value="NZ_JAMZMM010000666.1"/>
</dbReference>
<comment type="caution">
    <text evidence="1">The sequence shown here is derived from an EMBL/GenBank/DDBJ whole genome shotgun (WGS) entry which is preliminary data.</text>
</comment>
<dbReference type="Proteomes" id="UP001204953">
    <property type="component" value="Unassembled WGS sequence"/>
</dbReference>
<evidence type="ECO:0000313" key="1">
    <source>
        <dbReference type="EMBL" id="MCP2732573.1"/>
    </source>
</evidence>
<name>A0AAE3GZB5_9CYAN</name>
<proteinExistence type="predicted"/>